<organism evidence="1 2">
    <name type="scientific">Brachionus plicatilis</name>
    <name type="common">Marine rotifer</name>
    <name type="synonym">Brachionus muelleri</name>
    <dbReference type="NCBI Taxonomy" id="10195"/>
    <lineage>
        <taxon>Eukaryota</taxon>
        <taxon>Metazoa</taxon>
        <taxon>Spiralia</taxon>
        <taxon>Gnathifera</taxon>
        <taxon>Rotifera</taxon>
        <taxon>Eurotatoria</taxon>
        <taxon>Monogononta</taxon>
        <taxon>Pseudotrocha</taxon>
        <taxon>Ploima</taxon>
        <taxon>Brachionidae</taxon>
        <taxon>Brachionus</taxon>
    </lineage>
</organism>
<protein>
    <submittedName>
        <fullName evidence="1">Uncharacterized protein</fullName>
    </submittedName>
</protein>
<dbReference type="AlphaFoldDB" id="A0A3M7RC04"/>
<keyword evidence="2" id="KW-1185">Reference proteome</keyword>
<dbReference type="Proteomes" id="UP000276133">
    <property type="component" value="Unassembled WGS sequence"/>
</dbReference>
<proteinExistence type="predicted"/>
<gene>
    <name evidence="1" type="ORF">BpHYR1_015228</name>
</gene>
<sequence>MVSQAKQIAPNSDQKWVSIHDLTGYSTGIIPTLSYWSNTVISRLCPTFRSQKMWRHIQKGTQIIKKKTEPIDWDSAKASLISKIRNEENQRNSLKFLDRYSTLNIINFHE</sequence>
<reference evidence="1 2" key="1">
    <citation type="journal article" date="2018" name="Sci. Rep.">
        <title>Genomic signatures of local adaptation to the degree of environmental predictability in rotifers.</title>
        <authorList>
            <person name="Franch-Gras L."/>
            <person name="Hahn C."/>
            <person name="Garcia-Roger E.M."/>
            <person name="Carmona M.J."/>
            <person name="Serra M."/>
            <person name="Gomez A."/>
        </authorList>
    </citation>
    <scope>NUCLEOTIDE SEQUENCE [LARGE SCALE GENOMIC DNA]</scope>
    <source>
        <strain evidence="1">HYR1</strain>
    </source>
</reference>
<comment type="caution">
    <text evidence="1">The sequence shown here is derived from an EMBL/GenBank/DDBJ whole genome shotgun (WGS) entry which is preliminary data.</text>
</comment>
<dbReference type="EMBL" id="REGN01003777">
    <property type="protein sequence ID" value="RNA20805.1"/>
    <property type="molecule type" value="Genomic_DNA"/>
</dbReference>
<evidence type="ECO:0000313" key="1">
    <source>
        <dbReference type="EMBL" id="RNA20805.1"/>
    </source>
</evidence>
<evidence type="ECO:0000313" key="2">
    <source>
        <dbReference type="Proteomes" id="UP000276133"/>
    </source>
</evidence>
<name>A0A3M7RC04_BRAPC</name>
<accession>A0A3M7RC04</accession>